<protein>
    <recommendedName>
        <fullName evidence="3">TIGR00725 family protein</fullName>
    </recommendedName>
</protein>
<dbReference type="InterPro" id="IPR052341">
    <property type="entry name" value="LOG_family_nucleotidases"/>
</dbReference>
<keyword evidence="2" id="KW-1185">Reference proteome</keyword>
<dbReference type="Gene3D" id="3.40.50.450">
    <property type="match status" value="1"/>
</dbReference>
<name>A0A4R2R913_9RHOB</name>
<evidence type="ECO:0008006" key="3">
    <source>
        <dbReference type="Google" id="ProtNLM"/>
    </source>
</evidence>
<dbReference type="PANTHER" id="PTHR43393">
    <property type="entry name" value="CYTOKININ RIBOSIDE 5'-MONOPHOSPHATE PHOSPHORIBOHYDROLASE"/>
    <property type="match status" value="1"/>
</dbReference>
<reference evidence="1 2" key="1">
    <citation type="submission" date="2019-03" db="EMBL/GenBank/DDBJ databases">
        <title>Genomic Encyclopedia of Type Strains, Phase IV (KMG-IV): sequencing the most valuable type-strain genomes for metagenomic binning, comparative biology and taxonomic classification.</title>
        <authorList>
            <person name="Goeker M."/>
        </authorList>
    </citation>
    <scope>NUCLEOTIDE SEQUENCE [LARGE SCALE GENOMIC DNA]</scope>
    <source>
        <strain evidence="1 2">DSM 24766</strain>
    </source>
</reference>
<sequence>MNVKLVRQDDGTIRVGDTILDATRWCRHRIPEPACGSEVTVCEAFGFLAQRASLRHLVIGVIGPREASAAQICAAERIGHDLGRLGLTLICGGKTGVMEAVSKGCAEAGGLMIGILPGNEPADANPFVSVPLPTGLGEARNMVIAKSARVLIAIGGSYGTLSEVAYGLHFSKTVIGLVGAPDVAGVSHVATPDAAVSRTLEALIAAAPVRDWQSDV</sequence>
<dbReference type="EMBL" id="SLXU01000027">
    <property type="protein sequence ID" value="TCP58427.1"/>
    <property type="molecule type" value="Genomic_DNA"/>
</dbReference>
<gene>
    <name evidence="1" type="ORF">EV663_1279</name>
</gene>
<dbReference type="InterPro" id="IPR005268">
    <property type="entry name" value="CHP00725"/>
</dbReference>
<dbReference type="InterPro" id="IPR041164">
    <property type="entry name" value="LDcluster4"/>
</dbReference>
<dbReference type="AlphaFoldDB" id="A0A4R2R913"/>
<dbReference type="OrthoDB" id="9794039at2"/>
<dbReference type="NCBIfam" id="TIGR00725">
    <property type="entry name" value="TIGR00725 family protein"/>
    <property type="match status" value="1"/>
</dbReference>
<comment type="caution">
    <text evidence="1">The sequence shown here is derived from an EMBL/GenBank/DDBJ whole genome shotgun (WGS) entry which is preliminary data.</text>
</comment>
<dbReference type="Pfam" id="PF18306">
    <property type="entry name" value="LDcluster4"/>
    <property type="match status" value="1"/>
</dbReference>
<dbReference type="SUPFAM" id="SSF102405">
    <property type="entry name" value="MCP/YpsA-like"/>
    <property type="match status" value="1"/>
</dbReference>
<dbReference type="Proteomes" id="UP000295050">
    <property type="component" value="Unassembled WGS sequence"/>
</dbReference>
<organism evidence="1 2">
    <name type="scientific">Rhodovulum bhavnagarense</name>
    <dbReference type="NCBI Taxonomy" id="992286"/>
    <lineage>
        <taxon>Bacteria</taxon>
        <taxon>Pseudomonadati</taxon>
        <taxon>Pseudomonadota</taxon>
        <taxon>Alphaproteobacteria</taxon>
        <taxon>Rhodobacterales</taxon>
        <taxon>Paracoccaceae</taxon>
        <taxon>Rhodovulum</taxon>
    </lineage>
</organism>
<dbReference type="RefSeq" id="WP_132953260.1">
    <property type="nucleotide sequence ID" value="NZ_SLXU01000027.1"/>
</dbReference>
<accession>A0A4R2R913</accession>
<dbReference type="GO" id="GO:0005829">
    <property type="term" value="C:cytosol"/>
    <property type="evidence" value="ECO:0007669"/>
    <property type="project" value="TreeGrafter"/>
</dbReference>
<evidence type="ECO:0000313" key="2">
    <source>
        <dbReference type="Proteomes" id="UP000295050"/>
    </source>
</evidence>
<evidence type="ECO:0000313" key="1">
    <source>
        <dbReference type="EMBL" id="TCP58427.1"/>
    </source>
</evidence>
<proteinExistence type="predicted"/>
<dbReference type="PANTHER" id="PTHR43393:SF3">
    <property type="entry name" value="LYSINE DECARBOXYLASE-LIKE PROTEIN"/>
    <property type="match status" value="1"/>
</dbReference>